<comment type="similarity">
    <text evidence="1">Belongs to the protein-tyrosine phosphatase family.</text>
</comment>
<evidence type="ECO:0000313" key="2">
    <source>
        <dbReference type="EMBL" id="KGL37910.1"/>
    </source>
</evidence>
<comment type="caution">
    <text evidence="2">The sequence shown here is derived from an EMBL/GenBank/DDBJ whole genome shotgun (WGS) entry which is preliminary data.</text>
</comment>
<dbReference type="Pfam" id="PF13350">
    <property type="entry name" value="Y_phosphatase3"/>
    <property type="match status" value="1"/>
</dbReference>
<dbReference type="PROSITE" id="PS51257">
    <property type="entry name" value="PROKAR_LIPOPROTEIN"/>
    <property type="match status" value="1"/>
</dbReference>
<dbReference type="OrthoDB" id="1188001at2"/>
<protein>
    <submittedName>
        <fullName evidence="2">Protein tyrosine phosphatase</fullName>
    </submittedName>
</protein>
<sequence>MNKFVTVTGVIVVSSSLLLAGCTPGDIDSFAAKQTQNQVKPGAQIKLDGAVNIRDLGGYKAANGKTIKPHKLIRAAELTNLSKDDIKKLTATYKLATIVDFRTDSEVKAKPDPTIKHVDYIHDSIMKDNGASTSMADLMKSLATMDNPEDFLIAANKSFVTDPQSIAGYKLFFQELLDNKNGAVLWHCTAGKDRTGFGTALVLSALGVKQDTIMKDFLLSNKYRAAENKQTLDALAKQTDNKKVLDGMKAILEVRPAYLNAAFDEIKAKYGSTDAFLKKGLGLSAKDIQKLQKMYLQ</sequence>
<dbReference type="RefSeq" id="WP_036087973.1">
    <property type="nucleotide sequence ID" value="NZ_CBCSHQ010000003.1"/>
</dbReference>
<dbReference type="Proteomes" id="UP000029844">
    <property type="component" value="Unassembled WGS sequence"/>
</dbReference>
<dbReference type="InterPro" id="IPR029021">
    <property type="entry name" value="Prot-tyrosine_phosphatase-like"/>
</dbReference>
<accession>A0A099W1M1</accession>
<dbReference type="Gene3D" id="3.90.190.10">
    <property type="entry name" value="Protein tyrosine phosphatase superfamily"/>
    <property type="match status" value="1"/>
</dbReference>
<dbReference type="PANTHER" id="PTHR31126:SF1">
    <property type="entry name" value="TYROSINE SPECIFIC PROTEIN PHOSPHATASES DOMAIN-CONTAINING PROTEIN"/>
    <property type="match status" value="1"/>
</dbReference>
<dbReference type="GeneID" id="58718689"/>
<keyword evidence="3" id="KW-1185">Reference proteome</keyword>
<dbReference type="GO" id="GO:0004721">
    <property type="term" value="F:phosphoprotein phosphatase activity"/>
    <property type="evidence" value="ECO:0007669"/>
    <property type="project" value="InterPro"/>
</dbReference>
<proteinExistence type="inferred from homology"/>
<gene>
    <name evidence="2" type="ORF">EP57_15230</name>
</gene>
<name>A0A099W1M1_9LIST</name>
<dbReference type="EMBL" id="JNFA01000030">
    <property type="protein sequence ID" value="KGL37910.1"/>
    <property type="molecule type" value="Genomic_DNA"/>
</dbReference>
<dbReference type="AlphaFoldDB" id="A0A099W1M1"/>
<organism evidence="2 3">
    <name type="scientific">Listeria booriae</name>
    <dbReference type="NCBI Taxonomy" id="1552123"/>
    <lineage>
        <taxon>Bacteria</taxon>
        <taxon>Bacillati</taxon>
        <taxon>Bacillota</taxon>
        <taxon>Bacilli</taxon>
        <taxon>Bacillales</taxon>
        <taxon>Listeriaceae</taxon>
        <taxon>Listeria</taxon>
    </lineage>
</organism>
<evidence type="ECO:0000256" key="1">
    <source>
        <dbReference type="ARBA" id="ARBA00009580"/>
    </source>
</evidence>
<reference evidence="2 3" key="1">
    <citation type="submission" date="2014-05" db="EMBL/GenBank/DDBJ databases">
        <title>Novel Listeriaceae from food processing environments.</title>
        <authorList>
            <person name="den Bakker H.C."/>
        </authorList>
    </citation>
    <scope>NUCLEOTIDE SEQUENCE [LARGE SCALE GENOMIC DNA]</scope>
    <source>
        <strain evidence="2 3">FSL A5-0281</strain>
    </source>
</reference>
<dbReference type="eggNOG" id="COG2365">
    <property type="taxonomic scope" value="Bacteria"/>
</dbReference>
<evidence type="ECO:0000313" key="3">
    <source>
        <dbReference type="Proteomes" id="UP000029844"/>
    </source>
</evidence>
<dbReference type="InterPro" id="IPR026893">
    <property type="entry name" value="Tyr/Ser_Pase_IphP-type"/>
</dbReference>
<dbReference type="STRING" id="1552123.EP57_15230"/>
<dbReference type="PANTHER" id="PTHR31126">
    <property type="entry name" value="TYROSINE-PROTEIN PHOSPHATASE"/>
    <property type="match status" value="1"/>
</dbReference>
<dbReference type="SUPFAM" id="SSF52799">
    <property type="entry name" value="(Phosphotyrosine protein) phosphatases II"/>
    <property type="match status" value="1"/>
</dbReference>